<dbReference type="AlphaFoldDB" id="Q3TSR8"/>
<reference evidence="1" key="5">
    <citation type="journal article" date="2002" name="Nature">
        <title>Analysis of the mouse transcriptome based on functional annotation of 60,770 full-length cDNAs.</title>
        <authorList>
            <consortium name="The FANTOM Consortium and the RIKEN Genome Exploration Research Group Phase I and II Team"/>
        </authorList>
    </citation>
    <scope>NUCLEOTIDE SEQUENCE</scope>
    <source>
        <strain evidence="1">C57BL/6J</strain>
        <tissue evidence="1">Medulla oblongata</tissue>
    </source>
</reference>
<dbReference type="EMBL" id="AK161855">
    <property type="protein sequence ID" value="BAE36607.1"/>
    <property type="molecule type" value="mRNA"/>
</dbReference>
<proteinExistence type="evidence at transcript level"/>
<reference evidence="1" key="8">
    <citation type="journal article" date="2005" name="Science">
        <title>Antisense Transcription in the Mammalian Transcriptome.</title>
        <authorList>
            <consortium name="RIKEN Genome Exploration Research Group and Genome Science Group (Genome Network Project Core Group) and the FANTOM Consortium"/>
        </authorList>
    </citation>
    <scope>NUCLEOTIDE SEQUENCE</scope>
    <source>
        <strain evidence="1">C57BL/6J</strain>
        <tissue evidence="1">Medulla oblongata</tissue>
    </source>
</reference>
<reference evidence="1" key="7">
    <citation type="journal article" date="2005" name="Science">
        <title>The Transcriptional Landscape of the Mammalian Genome.</title>
        <authorList>
            <consortium name="The FANTOM Consortium"/>
            <consortium name="Riken Genome Exploration Research Group and Genome Science Group (Genome Network Project Core Group)"/>
        </authorList>
    </citation>
    <scope>NUCLEOTIDE SEQUENCE</scope>
    <source>
        <strain evidence="1">C57BL/6J</strain>
        <tissue evidence="1">Medulla oblongata</tissue>
    </source>
</reference>
<reference evidence="1" key="4">
    <citation type="journal article" date="2001" name="Nature">
        <title>Functional annotation of a full-length mouse cDNA collection.</title>
        <authorList>
            <consortium name="The RIKEN Genome Exploration Research Group Phase II Team and the FANTOM Consortium"/>
        </authorList>
    </citation>
    <scope>NUCLEOTIDE SEQUENCE</scope>
    <source>
        <strain evidence="1">C57BL/6J</strain>
        <tissue evidence="1">Medulla oblongata</tissue>
    </source>
</reference>
<evidence type="ECO:0000313" key="1">
    <source>
        <dbReference type="EMBL" id="BAE36607.1"/>
    </source>
</evidence>
<evidence type="ECO:0000313" key="2">
    <source>
        <dbReference type="MGI" id="MGI:1349475"/>
    </source>
</evidence>
<dbReference type="MGI" id="MGI:1349475">
    <property type="gene designation" value="Ppp2r5c"/>
</dbReference>
<gene>
    <name evidence="2" type="primary">Ppp2r5c</name>
</gene>
<reference evidence="1" key="2">
    <citation type="journal article" date="2000" name="Genome Res.">
        <title>Normalization and subtraction of cap-trapper-selected cDNAs to prepare full-length cDNA libraries for rapid discovery of new genes.</title>
        <authorList>
            <person name="Carninci P."/>
            <person name="Shibata Y."/>
            <person name="Hayatsu N."/>
            <person name="Sugahara Y."/>
            <person name="Shibata K."/>
            <person name="Itoh M."/>
            <person name="Konno H."/>
            <person name="Okazaki Y."/>
            <person name="Muramatsu M."/>
            <person name="Hayashizaki Y."/>
        </authorList>
    </citation>
    <scope>NUCLEOTIDE SEQUENCE</scope>
    <source>
        <strain evidence="1">C57BL/6J</strain>
        <tissue evidence="1">Medulla oblongata</tissue>
    </source>
</reference>
<reference evidence="1" key="1">
    <citation type="journal article" date="1999" name="Methods Enzymol.">
        <title>High-efficiency full-length cDNA cloning.</title>
        <authorList>
            <person name="Carninci P."/>
            <person name="Hayashizaki Y."/>
        </authorList>
    </citation>
    <scope>NUCLEOTIDE SEQUENCE</scope>
    <source>
        <strain evidence="1">C57BL/6J</strain>
        <tissue evidence="1">Medulla oblongata</tissue>
    </source>
</reference>
<reference evidence="1" key="6">
    <citation type="submission" date="2004-04" db="EMBL/GenBank/DDBJ databases">
        <authorList>
            <person name="Arakawa T."/>
            <person name="Carninci P."/>
            <person name="Fukuda S."/>
            <person name="Hashizume W."/>
            <person name="Hayashida K."/>
            <person name="Hori F."/>
            <person name="Iida J."/>
            <person name="Imamura K."/>
            <person name="Imotani K."/>
            <person name="Itoh M."/>
            <person name="Kanagawa S."/>
            <person name="Kawai J."/>
            <person name="Kojima M."/>
            <person name="Konno H."/>
            <person name="Murata M."/>
            <person name="Nakamura M."/>
            <person name="Ninomiya N."/>
            <person name="Nishiyori H."/>
            <person name="Nomura K."/>
            <person name="Ohno M."/>
            <person name="Sakazume N."/>
            <person name="Sano H."/>
            <person name="Sasaki D."/>
            <person name="Shibata K."/>
            <person name="Shiraki T."/>
            <person name="Tagami M."/>
            <person name="Tagami Y."/>
            <person name="Waki K."/>
            <person name="Watahiki A."/>
            <person name="Muramatsu M."/>
            <person name="Hayashizaki Y."/>
        </authorList>
    </citation>
    <scope>NUCLEOTIDE SEQUENCE</scope>
    <source>
        <strain evidence="1">C57BL/6J</strain>
        <tissue evidence="1">Medulla oblongata</tissue>
    </source>
</reference>
<name>Q3TSR8_MOUSE</name>
<dbReference type="AGR" id="MGI:1349475"/>
<accession>Q3TSR8</accession>
<reference evidence="1" key="3">
    <citation type="journal article" date="2000" name="Genome Res.">
        <title>RIKEN integrated sequence analysis (RISA) system--384-format sequencing pipeline with 384 multicapillary sequencer.</title>
        <authorList>
            <person name="Shibata K."/>
            <person name="Itoh M."/>
            <person name="Aizawa K."/>
            <person name="Nagaoka S."/>
            <person name="Sasaki N."/>
            <person name="Carninci P."/>
            <person name="Konno H."/>
            <person name="Akiyama J."/>
            <person name="Nishi K."/>
            <person name="Kitsunai T."/>
            <person name="Tashiro H."/>
            <person name="Itoh M."/>
            <person name="Sumi N."/>
            <person name="Ishii Y."/>
            <person name="Nakamura S."/>
            <person name="Hazama M."/>
            <person name="Nishine T."/>
            <person name="Harada A."/>
            <person name="Yamamoto R."/>
            <person name="Matsumoto H."/>
            <person name="Sakaguchi S."/>
            <person name="Ikegami T."/>
            <person name="Kashiwagi K."/>
            <person name="Fujiwake S."/>
            <person name="Inoue K."/>
            <person name="Togawa Y."/>
            <person name="Izawa M."/>
            <person name="Ohara E."/>
            <person name="Watahiki M."/>
            <person name="Yoneda Y."/>
            <person name="Ishikawa T."/>
            <person name="Ozawa K."/>
            <person name="Tanaka T."/>
            <person name="Matsuura S."/>
            <person name="Kawai J."/>
            <person name="Okazaki Y."/>
            <person name="Muramatsu M."/>
            <person name="Inoue Y."/>
            <person name="Kira A."/>
            <person name="Hayashizaki Y."/>
        </authorList>
    </citation>
    <scope>NUCLEOTIDE SEQUENCE</scope>
    <source>
        <strain evidence="1">C57BL/6J</strain>
        <tissue evidence="1">Medulla oblongata</tissue>
    </source>
</reference>
<organism evidence="1">
    <name type="scientific">Mus musculus</name>
    <name type="common">Mouse</name>
    <dbReference type="NCBI Taxonomy" id="10090"/>
    <lineage>
        <taxon>Eukaryota</taxon>
        <taxon>Metazoa</taxon>
        <taxon>Chordata</taxon>
        <taxon>Craniata</taxon>
        <taxon>Vertebrata</taxon>
        <taxon>Euteleostomi</taxon>
        <taxon>Mammalia</taxon>
        <taxon>Eutheria</taxon>
        <taxon>Euarchontoglires</taxon>
        <taxon>Glires</taxon>
        <taxon>Rodentia</taxon>
        <taxon>Myomorpha</taxon>
        <taxon>Muroidea</taxon>
        <taxon>Muridae</taxon>
        <taxon>Murinae</taxon>
        <taxon>Mus</taxon>
        <taxon>Mus</taxon>
    </lineage>
</organism>
<sequence>MGPAKGCYCCWAFAHFSFLFFSSMSMLNFDLLHIPVCPENTDFCPVPGTVCLVQVCLSLTDRPQLTHGLLEVRKRGDGRREQIITWIRRNMTRHIL</sequence>
<protein>
    <submittedName>
        <fullName evidence="1">Uncharacterized protein</fullName>
    </submittedName>
</protein>